<accession>A0A8T1LWF9</accession>
<dbReference type="GO" id="GO:0003779">
    <property type="term" value="F:actin binding"/>
    <property type="evidence" value="ECO:0007669"/>
    <property type="project" value="TreeGrafter"/>
</dbReference>
<dbReference type="EMBL" id="NIRI02000077">
    <property type="protein sequence ID" value="KAG5441353.1"/>
    <property type="molecule type" value="Genomic_DNA"/>
</dbReference>
<feature type="region of interest" description="Disordered" evidence="5">
    <location>
        <begin position="1"/>
        <end position="36"/>
    </location>
</feature>
<feature type="compositionally biased region" description="Basic and acidic residues" evidence="5">
    <location>
        <begin position="868"/>
        <end position="883"/>
    </location>
</feature>
<comment type="caution">
    <text evidence="9">The sequence shown here is derived from an EMBL/GenBank/DDBJ whole genome shotgun (WGS) entry which is preliminary data.</text>
</comment>
<evidence type="ECO:0000313" key="10">
    <source>
        <dbReference type="Proteomes" id="UP000286415"/>
    </source>
</evidence>
<feature type="compositionally biased region" description="Low complexity" evidence="5">
    <location>
        <begin position="431"/>
        <end position="442"/>
    </location>
</feature>
<keyword evidence="2 4" id="KW-0863">Zinc-finger</keyword>
<evidence type="ECO:0000256" key="3">
    <source>
        <dbReference type="ARBA" id="ARBA00022833"/>
    </source>
</evidence>
<dbReference type="PROSITE" id="PS50835">
    <property type="entry name" value="IG_LIKE"/>
    <property type="match status" value="1"/>
</dbReference>
<dbReference type="SUPFAM" id="SSF48726">
    <property type="entry name" value="Immunoglobulin"/>
    <property type="match status" value="2"/>
</dbReference>
<proteinExistence type="predicted"/>
<evidence type="ECO:0000256" key="4">
    <source>
        <dbReference type="PROSITE-ProRule" id="PRU00091"/>
    </source>
</evidence>
<dbReference type="InterPro" id="IPR041282">
    <property type="entry name" value="FYVE_2"/>
</dbReference>
<dbReference type="Gene3D" id="2.60.40.10">
    <property type="entry name" value="Immunoglobulins"/>
    <property type="match status" value="2"/>
</dbReference>
<dbReference type="PANTHER" id="PTHR14555:SF3">
    <property type="entry name" value="RABBD DOMAIN-CONTAINING PROTEIN"/>
    <property type="match status" value="1"/>
</dbReference>
<feature type="region of interest" description="Disordered" evidence="5">
    <location>
        <begin position="396"/>
        <end position="451"/>
    </location>
</feature>
<keyword evidence="10" id="KW-1185">Reference proteome</keyword>
<dbReference type="SMART" id="SM00409">
    <property type="entry name" value="IG"/>
    <property type="match status" value="2"/>
</dbReference>
<dbReference type="OrthoDB" id="10072397at2759"/>
<feature type="compositionally biased region" description="Polar residues" evidence="5">
    <location>
        <begin position="925"/>
        <end position="939"/>
    </location>
</feature>
<dbReference type="InterPro" id="IPR011011">
    <property type="entry name" value="Znf_FYVE_PHD"/>
</dbReference>
<reference evidence="9 10" key="1">
    <citation type="journal article" date="2018" name="Biotechnol. Adv.">
        <title>Improved genomic resources and new bioinformatic workflow for the carcinogenic parasite Clonorchis sinensis: Biotechnological implications.</title>
        <authorList>
            <person name="Wang D."/>
            <person name="Korhonen P.K."/>
            <person name="Gasser R.B."/>
            <person name="Young N.D."/>
        </authorList>
    </citation>
    <scope>NUCLEOTIDE SEQUENCE [LARGE SCALE GENOMIC DNA]</scope>
    <source>
        <strain evidence="9">Cs-k2</strain>
    </source>
</reference>
<feature type="compositionally biased region" description="Low complexity" evidence="5">
    <location>
        <begin position="915"/>
        <end position="924"/>
    </location>
</feature>
<protein>
    <recommendedName>
        <fullName evidence="11">Rab effector MyRIP</fullName>
    </recommendedName>
</protein>
<evidence type="ECO:0000259" key="7">
    <source>
        <dbReference type="PROSITE" id="PS50835"/>
    </source>
</evidence>
<feature type="compositionally biased region" description="Polar residues" evidence="5">
    <location>
        <begin position="22"/>
        <end position="36"/>
    </location>
</feature>
<dbReference type="GO" id="GO:0006886">
    <property type="term" value="P:intracellular protein transport"/>
    <property type="evidence" value="ECO:0007669"/>
    <property type="project" value="InterPro"/>
</dbReference>
<evidence type="ECO:0000313" key="9">
    <source>
        <dbReference type="EMBL" id="KAG5441353.1"/>
    </source>
</evidence>
<dbReference type="InterPro" id="IPR013783">
    <property type="entry name" value="Ig-like_fold"/>
</dbReference>
<dbReference type="InterPro" id="IPR036179">
    <property type="entry name" value="Ig-like_dom_sf"/>
</dbReference>
<dbReference type="InterPro" id="IPR017455">
    <property type="entry name" value="Znf_FYVE-rel"/>
</dbReference>
<feature type="region of interest" description="Disordered" evidence="5">
    <location>
        <begin position="815"/>
        <end position="969"/>
    </location>
</feature>
<feature type="compositionally biased region" description="Polar residues" evidence="5">
    <location>
        <begin position="781"/>
        <end position="797"/>
    </location>
</feature>
<reference evidence="9 10" key="2">
    <citation type="journal article" date="2021" name="Genomics">
        <title>High-quality reference genome for Clonorchis sinensis.</title>
        <authorList>
            <person name="Young N.D."/>
            <person name="Stroehlein A.J."/>
            <person name="Kinkar L."/>
            <person name="Wang T."/>
            <person name="Sohn W.M."/>
            <person name="Chang B.C.H."/>
            <person name="Kaur P."/>
            <person name="Weisz D."/>
            <person name="Dudchenko O."/>
            <person name="Aiden E.L."/>
            <person name="Korhonen P.K."/>
            <person name="Gasser R.B."/>
        </authorList>
    </citation>
    <scope>NUCLEOTIDE SEQUENCE [LARGE SCALE GENOMIC DNA]</scope>
    <source>
        <strain evidence="9">Cs-k2</strain>
    </source>
</reference>
<dbReference type="InterPro" id="IPR051745">
    <property type="entry name" value="Intracell_Transport_Effector"/>
</dbReference>
<keyword evidence="3" id="KW-0862">Zinc</keyword>
<dbReference type="AlphaFoldDB" id="A0A8T1LWF9"/>
<feature type="domain" description="FYVE-type" evidence="6">
    <location>
        <begin position="113"/>
        <end position="162"/>
    </location>
</feature>
<sequence length="969" mass="109111">MSNAPEYDGYLKADPYARKTSIPGSSPHSRGSVSRQVNKVRQVNMLPSQKASSLERAISKIDLSHLSEEERAKVLNVVQRDLQVRVVEKERLKRYRTSLLRRDREVAAKSQALAESYNCLLCGQKFILLINPRMQCKNCGRQICRRCSETVTEVNGPLCRLCLRETGYRAMRCNWFYDTVISRFREFGSTAVAKSIFGDKYQHIQNIAEDELANIISMYGSNENDGDVIVNEQKVPSQSLEQAKDVQLKRLRTKLETLMQNTMKEYQLVDQDRNLTDQQKYWQGGRISVEFRKAAATQLRSFTQTFYITTERQRSSQGNSSRNVTQYVMNTLQQEVSRIVGHPIKDVEDNLSLASDDDLESVAYAEREGIEERLAQALLDKVLRDRQYYASGVKKEVSRNAVSSSKPAPDIKITEDNGPSEGRLASKETPSRSSTPSSIDSTGKSDEKPYLKCEQITVEEGTPTRLEVKVDFNENCEFSWLKENDSGRRTQVICDFHCEHVITGTSDPEGQDYFVLSNSGHFGAEATERLLKTHKLLKDKRAPYGVVVQHQLIFWAAKLEDTGKYFAVARTPAGSGTFAVTEAQYLLTVQPASKWPIYPKHSPDFIQPLAIVPPTEAQKIRCLELMCTVASNPAPRCLFYRNTTPIPVVIMPLLTNEDDKQDLCLSSFSHKFTVVSSPDRDAKAPMSIGYLRKLLLRINSPMAEDAATYTCRAWNVHGRVETSTNVSSSDIRKGTSLWLNGSLPRGSLSQKIEQTQNGVLNSAKEIQKTAQTHGDILGQYGRTSSGERISPLRSQPPTEEELADLHAQYARRTPKHATLQPQSPISIARTIQPNPPEFYAQYPKVNSKPPMSPTRSQPPMPSPQERVQTIRRDEGKPLQEHNQPRKISIIRAPEIETHQGVKDSPNSNTHERSWSAESQASGSSIVTNGSFTRQSSRRSSGPRLVVDRRSQRRKQTAKIQQSEAYGKTV</sequence>
<feature type="region of interest" description="Disordered" evidence="5">
    <location>
        <begin position="778"/>
        <end position="798"/>
    </location>
</feature>
<dbReference type="InterPro" id="IPR013083">
    <property type="entry name" value="Znf_RING/FYVE/PHD"/>
</dbReference>
<dbReference type="GO" id="GO:0031267">
    <property type="term" value="F:small GTPase binding"/>
    <property type="evidence" value="ECO:0007669"/>
    <property type="project" value="InterPro"/>
</dbReference>
<evidence type="ECO:0000256" key="2">
    <source>
        <dbReference type="ARBA" id="ARBA00022771"/>
    </source>
</evidence>
<dbReference type="GO" id="GO:0008270">
    <property type="term" value="F:zinc ion binding"/>
    <property type="evidence" value="ECO:0007669"/>
    <property type="project" value="UniProtKB-KW"/>
</dbReference>
<feature type="compositionally biased region" description="Pro residues" evidence="5">
    <location>
        <begin position="850"/>
        <end position="862"/>
    </location>
</feature>
<dbReference type="SUPFAM" id="SSF57903">
    <property type="entry name" value="FYVE/PHD zinc finger"/>
    <property type="match status" value="1"/>
</dbReference>
<evidence type="ECO:0000259" key="6">
    <source>
        <dbReference type="PROSITE" id="PS50178"/>
    </source>
</evidence>
<organism evidence="9 10">
    <name type="scientific">Clonorchis sinensis</name>
    <name type="common">Chinese liver fluke</name>
    <dbReference type="NCBI Taxonomy" id="79923"/>
    <lineage>
        <taxon>Eukaryota</taxon>
        <taxon>Metazoa</taxon>
        <taxon>Spiralia</taxon>
        <taxon>Lophotrochozoa</taxon>
        <taxon>Platyhelminthes</taxon>
        <taxon>Trematoda</taxon>
        <taxon>Digenea</taxon>
        <taxon>Opisthorchiida</taxon>
        <taxon>Opisthorchiata</taxon>
        <taxon>Opisthorchiidae</taxon>
        <taxon>Clonorchis</taxon>
    </lineage>
</organism>
<evidence type="ECO:0000256" key="1">
    <source>
        <dbReference type="ARBA" id="ARBA00022723"/>
    </source>
</evidence>
<dbReference type="InterPro" id="IPR007110">
    <property type="entry name" value="Ig-like_dom"/>
</dbReference>
<dbReference type="Gene3D" id="3.30.40.10">
    <property type="entry name" value="Zinc/RING finger domain, C3HC4 (zinc finger)"/>
    <property type="match status" value="1"/>
</dbReference>
<keyword evidence="1" id="KW-0479">Metal-binding</keyword>
<dbReference type="PANTHER" id="PTHR14555">
    <property type="entry name" value="MYELIN-ASSOCIATED OLIGODENDROCYTIC BASIC PROTEIN MOBP -RELATED"/>
    <property type="match status" value="1"/>
</dbReference>
<feature type="domain" description="Ig-like" evidence="7">
    <location>
        <begin position="603"/>
        <end position="727"/>
    </location>
</feature>
<dbReference type="PROSITE" id="PS50178">
    <property type="entry name" value="ZF_FYVE"/>
    <property type="match status" value="1"/>
</dbReference>
<feature type="compositionally biased region" description="Polar residues" evidence="5">
    <location>
        <begin position="819"/>
        <end position="832"/>
    </location>
</feature>
<dbReference type="GO" id="GO:0017022">
    <property type="term" value="F:myosin binding"/>
    <property type="evidence" value="ECO:0007669"/>
    <property type="project" value="TreeGrafter"/>
</dbReference>
<evidence type="ECO:0008006" key="11">
    <source>
        <dbReference type="Google" id="ProtNLM"/>
    </source>
</evidence>
<feature type="domain" description="RabBD" evidence="8">
    <location>
        <begin position="60"/>
        <end position="179"/>
    </location>
</feature>
<name>A0A8T1LWF9_CLOSI</name>
<dbReference type="PROSITE" id="PS50916">
    <property type="entry name" value="RABBD"/>
    <property type="match status" value="1"/>
</dbReference>
<evidence type="ECO:0000259" key="8">
    <source>
        <dbReference type="PROSITE" id="PS50916"/>
    </source>
</evidence>
<dbReference type="InterPro" id="IPR003599">
    <property type="entry name" value="Ig_sub"/>
</dbReference>
<gene>
    <name evidence="9" type="ORF">CSKR_103213</name>
</gene>
<dbReference type="Pfam" id="PF02318">
    <property type="entry name" value="FYVE_2"/>
    <property type="match status" value="1"/>
</dbReference>
<evidence type="ECO:0000256" key="5">
    <source>
        <dbReference type="SAM" id="MobiDB-lite"/>
    </source>
</evidence>
<dbReference type="InterPro" id="IPR010911">
    <property type="entry name" value="Rab_BD"/>
</dbReference>
<dbReference type="GO" id="GO:0030864">
    <property type="term" value="C:cortical actin cytoskeleton"/>
    <property type="evidence" value="ECO:0007669"/>
    <property type="project" value="TreeGrafter"/>
</dbReference>
<dbReference type="Proteomes" id="UP000286415">
    <property type="component" value="Unassembled WGS sequence"/>
</dbReference>